<protein>
    <submittedName>
        <fullName evidence="2">Uncharacterized protein</fullName>
    </submittedName>
</protein>
<dbReference type="RefSeq" id="WP_028857737.1">
    <property type="nucleotide sequence ID" value="NZ_CAJHAQ010000001.1"/>
</dbReference>
<name>A0A379LQH2_9GAMM</name>
<keyword evidence="1" id="KW-1133">Transmembrane helix</keyword>
<proteinExistence type="predicted"/>
<gene>
    <name evidence="2" type="ORF">NCTC10526_02433</name>
</gene>
<organism evidence="2 3">
    <name type="scientific">Psychrobacter phenylpyruvicus</name>
    <dbReference type="NCBI Taxonomy" id="29432"/>
    <lineage>
        <taxon>Bacteria</taxon>
        <taxon>Pseudomonadati</taxon>
        <taxon>Pseudomonadota</taxon>
        <taxon>Gammaproteobacteria</taxon>
        <taxon>Moraxellales</taxon>
        <taxon>Moraxellaceae</taxon>
        <taxon>Psychrobacter</taxon>
    </lineage>
</organism>
<feature type="transmembrane region" description="Helical" evidence="1">
    <location>
        <begin position="7"/>
        <end position="25"/>
    </location>
</feature>
<dbReference type="AlphaFoldDB" id="A0A379LQH2"/>
<dbReference type="Proteomes" id="UP000254123">
    <property type="component" value="Unassembled WGS sequence"/>
</dbReference>
<feature type="transmembrane region" description="Helical" evidence="1">
    <location>
        <begin position="110"/>
        <end position="132"/>
    </location>
</feature>
<keyword evidence="1" id="KW-0472">Membrane</keyword>
<dbReference type="EMBL" id="UGVC01000001">
    <property type="protein sequence ID" value="SUD92052.1"/>
    <property type="molecule type" value="Genomic_DNA"/>
</dbReference>
<sequence length="142" mass="16549">MPLKKFMLVFIPYIAFYIGYLIYEVTIGNNVDVKDWWPLALTFILLFHFVVTVVYCVIDKLYPSSYRYTVIYGLLLALPLAISLLINEVFYPIDWYAVNTGQVELTALQALFNSDLLMQIMTGLILLSHFLFRYSQRLKSGR</sequence>
<feature type="transmembrane region" description="Helical" evidence="1">
    <location>
        <begin position="70"/>
        <end position="90"/>
    </location>
</feature>
<accession>A0A379LQH2</accession>
<feature type="transmembrane region" description="Helical" evidence="1">
    <location>
        <begin position="37"/>
        <end position="58"/>
    </location>
</feature>
<evidence type="ECO:0000313" key="3">
    <source>
        <dbReference type="Proteomes" id="UP000254123"/>
    </source>
</evidence>
<evidence type="ECO:0000313" key="2">
    <source>
        <dbReference type="EMBL" id="SUD92052.1"/>
    </source>
</evidence>
<evidence type="ECO:0000256" key="1">
    <source>
        <dbReference type="SAM" id="Phobius"/>
    </source>
</evidence>
<keyword evidence="3" id="KW-1185">Reference proteome</keyword>
<reference evidence="2 3" key="1">
    <citation type="submission" date="2018-06" db="EMBL/GenBank/DDBJ databases">
        <authorList>
            <consortium name="Pathogen Informatics"/>
            <person name="Doyle S."/>
        </authorList>
    </citation>
    <scope>NUCLEOTIDE SEQUENCE [LARGE SCALE GENOMIC DNA]</scope>
    <source>
        <strain evidence="2 3">NCTC10526</strain>
    </source>
</reference>
<keyword evidence="1" id="KW-0812">Transmembrane</keyword>